<dbReference type="InterPro" id="IPR036388">
    <property type="entry name" value="WH-like_DNA-bd_sf"/>
</dbReference>
<evidence type="ECO:0000313" key="2">
    <source>
        <dbReference type="EMBL" id="XDQ31045.1"/>
    </source>
</evidence>
<dbReference type="PRINTS" id="PR00364">
    <property type="entry name" value="DISEASERSIST"/>
</dbReference>
<dbReference type="SUPFAM" id="SSF48452">
    <property type="entry name" value="TPR-like"/>
    <property type="match status" value="1"/>
</dbReference>
<dbReference type="InterPro" id="IPR011990">
    <property type="entry name" value="TPR-like_helical_dom_sf"/>
</dbReference>
<name>A0AB39PK07_9ACTN</name>
<dbReference type="PANTHER" id="PTHR47691">
    <property type="entry name" value="REGULATOR-RELATED"/>
    <property type="match status" value="1"/>
</dbReference>
<dbReference type="Gene3D" id="1.25.40.10">
    <property type="entry name" value="Tetratricopeptide repeat domain"/>
    <property type="match status" value="1"/>
</dbReference>
<dbReference type="EMBL" id="CP163435">
    <property type="protein sequence ID" value="XDQ31045.1"/>
    <property type="molecule type" value="Genomic_DNA"/>
</dbReference>
<dbReference type="SUPFAM" id="SSF52540">
    <property type="entry name" value="P-loop containing nucleoside triphosphate hydrolases"/>
    <property type="match status" value="1"/>
</dbReference>
<reference evidence="2" key="1">
    <citation type="submission" date="2024-07" db="EMBL/GenBank/DDBJ databases">
        <authorList>
            <person name="Yu S.T."/>
        </authorList>
    </citation>
    <scope>NUCLEOTIDE SEQUENCE</scope>
    <source>
        <strain evidence="2">R21</strain>
    </source>
</reference>
<proteinExistence type="predicted"/>
<dbReference type="SUPFAM" id="SSF46894">
    <property type="entry name" value="C-terminal effector domain of the bipartite response regulators"/>
    <property type="match status" value="1"/>
</dbReference>
<dbReference type="CDD" id="cd06170">
    <property type="entry name" value="LuxR_C_like"/>
    <property type="match status" value="1"/>
</dbReference>
<dbReference type="PRINTS" id="PR00038">
    <property type="entry name" value="HTHLUXR"/>
</dbReference>
<organism evidence="2">
    <name type="scientific">Streptomyces sp. R21</name>
    <dbReference type="NCBI Taxonomy" id="3238627"/>
    <lineage>
        <taxon>Bacteria</taxon>
        <taxon>Bacillati</taxon>
        <taxon>Actinomycetota</taxon>
        <taxon>Actinomycetes</taxon>
        <taxon>Kitasatosporales</taxon>
        <taxon>Streptomycetaceae</taxon>
        <taxon>Streptomyces</taxon>
    </lineage>
</organism>
<gene>
    <name evidence="2" type="ORF">AB5J56_42890</name>
</gene>
<dbReference type="InterPro" id="IPR049052">
    <property type="entry name" value="nSTAND1"/>
</dbReference>
<dbReference type="AlphaFoldDB" id="A0AB39PK07"/>
<dbReference type="Gene3D" id="1.10.10.10">
    <property type="entry name" value="Winged helix-like DNA-binding domain superfamily/Winged helix DNA-binding domain"/>
    <property type="match status" value="1"/>
</dbReference>
<dbReference type="InterPro" id="IPR027417">
    <property type="entry name" value="P-loop_NTPase"/>
</dbReference>
<dbReference type="GO" id="GO:0043531">
    <property type="term" value="F:ADP binding"/>
    <property type="evidence" value="ECO:0007669"/>
    <property type="project" value="InterPro"/>
</dbReference>
<accession>A0AB39PK07</accession>
<dbReference type="Pfam" id="PF20703">
    <property type="entry name" value="nSTAND1"/>
    <property type="match status" value="1"/>
</dbReference>
<feature type="domain" description="HTH luxR-type" evidence="1">
    <location>
        <begin position="698"/>
        <end position="761"/>
    </location>
</feature>
<dbReference type="InterPro" id="IPR000792">
    <property type="entry name" value="Tscrpt_reg_LuxR_C"/>
</dbReference>
<evidence type="ECO:0000259" key="1">
    <source>
        <dbReference type="PROSITE" id="PS50043"/>
    </source>
</evidence>
<dbReference type="InterPro" id="IPR016032">
    <property type="entry name" value="Sig_transdc_resp-reg_C-effctor"/>
</dbReference>
<dbReference type="GO" id="GO:0006355">
    <property type="term" value="P:regulation of DNA-templated transcription"/>
    <property type="evidence" value="ECO:0007669"/>
    <property type="project" value="InterPro"/>
</dbReference>
<protein>
    <submittedName>
        <fullName evidence="2">LuxR C-terminal-related transcriptional regulator</fullName>
    </submittedName>
</protein>
<dbReference type="PANTHER" id="PTHR47691:SF3">
    <property type="entry name" value="HTH-TYPE TRANSCRIPTIONAL REGULATOR RV0890C-RELATED"/>
    <property type="match status" value="1"/>
</dbReference>
<dbReference type="RefSeq" id="WP_369241571.1">
    <property type="nucleotide sequence ID" value="NZ_CP163435.1"/>
</dbReference>
<dbReference type="GO" id="GO:0003677">
    <property type="term" value="F:DNA binding"/>
    <property type="evidence" value="ECO:0007669"/>
    <property type="project" value="InterPro"/>
</dbReference>
<dbReference type="Pfam" id="PF00196">
    <property type="entry name" value="GerE"/>
    <property type="match status" value="1"/>
</dbReference>
<sequence>MSFGFGRQRGGQLPVERTSFVGRDEEIARIQRAFDEARLVTLVGPGGVGKSRTALRAAGGLRERFSDGVWLVELSALSDPELVPAMLAAALEVPEQSGMDPMDAVVAHLRERRLLIVLDTCEHLVDACAVLCDVLLREAAQVCVLATSRQPLDAAGEFTVPISPLGADDALELFAQRAACAVPGWQVTETNHAQVRALVERLDGIPLAVELAAVRLRVAPLAELVARLGGRFDVLTGGRRGTPDRHQTLRTAIGWSHELCTPAERLLWARLSVFAGSFELGAAERICADGILAGKDVPTTVFGLVDKSVVHRAGEDGTRYRLLDTIREFGAERLDEEGGAAAVRERHFAHHRQLAQRLWDELISPAQVGLHGSVRSEIADLRAALRYAYATEGRAAQGLWLAAQLAPYWRAAGMLSEGRYWIDKGLDLVPEDCAERAWGLLMTGVFAVWTGDLALAPVRFHEAREVALRSGEERVVLFADPYLGAMRALCGEIDEGLAEVEEGLQRIVAARDALGMAIIHYEGALLLAVLGNADGALDRCVAGLTFLQDTGERQLYASTLMVQGLILWLAGRHEESAAPLRQALEAVSEIGDVLVAALCCLGLAWHAARRERHTQAAWLLGYAESARRLSGDPVAMLPSLLEEQESVQQTVRAALGNAEFDRWHTVGAHMSGTEILEAVRAGAEVPQSARCVPGARTADGAPDVLTPREREVAALVADGLSNREVAERLVISKRTADTHVEHILSKLGVTSRAQIRPALES</sequence>
<dbReference type="SMART" id="SM00421">
    <property type="entry name" value="HTH_LUXR"/>
    <property type="match status" value="1"/>
</dbReference>
<dbReference type="PROSITE" id="PS50043">
    <property type="entry name" value="HTH_LUXR_2"/>
    <property type="match status" value="1"/>
</dbReference>
<dbReference type="Gene3D" id="3.40.50.300">
    <property type="entry name" value="P-loop containing nucleotide triphosphate hydrolases"/>
    <property type="match status" value="1"/>
</dbReference>